<keyword evidence="7" id="KW-0560">Oxidoreductase</keyword>
<reference evidence="14" key="2">
    <citation type="submission" date="2019-06" db="EMBL/GenBank/DDBJ databases">
        <title>Co-occurence of chitin degradation, pigmentation and bioactivity in marine Pseudoalteromonas.</title>
        <authorList>
            <person name="Sonnenschein E.C."/>
            <person name="Bech P.K."/>
        </authorList>
    </citation>
    <scope>NUCLEOTIDE SEQUENCE [LARGE SCALE GENOMIC DNA]</scope>
    <source>
        <strain evidence="14">S1189</strain>
    </source>
</reference>
<dbReference type="Proteomes" id="UP000307362">
    <property type="component" value="Unassembled WGS sequence"/>
</dbReference>
<protein>
    <submittedName>
        <fullName evidence="13">Acyl-CoA desaturase</fullName>
    </submittedName>
</protein>
<dbReference type="GO" id="GO:0016717">
    <property type="term" value="F:oxidoreductase activity, acting on paired donors, with oxidation of a pair of donors resulting in the reduction of molecular oxygen to two molecules of water"/>
    <property type="evidence" value="ECO:0007669"/>
    <property type="project" value="InterPro"/>
</dbReference>
<keyword evidence="3" id="KW-0444">Lipid biosynthesis</keyword>
<dbReference type="AlphaFoldDB" id="A0A5S3YM26"/>
<gene>
    <name evidence="13" type="ORF">CWB73_21825</name>
</gene>
<evidence type="ECO:0000256" key="7">
    <source>
        <dbReference type="ARBA" id="ARBA00023002"/>
    </source>
</evidence>
<dbReference type="PANTHER" id="PTHR11351">
    <property type="entry name" value="ACYL-COA DESATURASE"/>
    <property type="match status" value="1"/>
</dbReference>
<dbReference type="PANTHER" id="PTHR11351:SF31">
    <property type="entry name" value="DESATURASE 1, ISOFORM A-RELATED"/>
    <property type="match status" value="1"/>
</dbReference>
<evidence type="ECO:0000256" key="2">
    <source>
        <dbReference type="ARBA" id="ARBA00008749"/>
    </source>
</evidence>
<accession>A0A5S3YM26</accession>
<sequence>IWGSRPYTEKNTARDNGFLALFTYGEGYHNFHHIFASDYRNGIKWFHYDPTKWMIRSLAALGLASKLKRTPVERIEKAKAETLMSKTQGRLAKLPLAQDKLT</sequence>
<evidence type="ECO:0000256" key="5">
    <source>
        <dbReference type="ARBA" id="ARBA00022832"/>
    </source>
</evidence>
<dbReference type="InterPro" id="IPR005804">
    <property type="entry name" value="FA_desaturase_dom"/>
</dbReference>
<keyword evidence="8" id="KW-0408">Iron</keyword>
<feature type="non-terminal residue" evidence="13">
    <location>
        <position position="1"/>
    </location>
</feature>
<comment type="similarity">
    <text evidence="2">Belongs to the fatty acid desaturase type 2 family.</text>
</comment>
<keyword evidence="11" id="KW-0275">Fatty acid biosynthesis</keyword>
<evidence type="ECO:0000256" key="3">
    <source>
        <dbReference type="ARBA" id="ARBA00022516"/>
    </source>
</evidence>
<dbReference type="GO" id="GO:0006633">
    <property type="term" value="P:fatty acid biosynthetic process"/>
    <property type="evidence" value="ECO:0007669"/>
    <property type="project" value="UniProtKB-KW"/>
</dbReference>
<evidence type="ECO:0000256" key="10">
    <source>
        <dbReference type="ARBA" id="ARBA00023136"/>
    </source>
</evidence>
<comment type="subcellular location">
    <subcellularLocation>
        <location evidence="1">Membrane</location>
        <topology evidence="1">Multi-pass membrane protein</topology>
    </subcellularLocation>
</comment>
<evidence type="ECO:0000256" key="8">
    <source>
        <dbReference type="ARBA" id="ARBA00023004"/>
    </source>
</evidence>
<dbReference type="Pfam" id="PF00487">
    <property type="entry name" value="FA_desaturase"/>
    <property type="match status" value="1"/>
</dbReference>
<evidence type="ECO:0000256" key="6">
    <source>
        <dbReference type="ARBA" id="ARBA00022989"/>
    </source>
</evidence>
<name>A0A5S3YM26_9GAMM</name>
<dbReference type="RefSeq" id="WP_171044092.1">
    <property type="nucleotide sequence ID" value="NZ_PNCM01000366.1"/>
</dbReference>
<comment type="caution">
    <text evidence="13">The sequence shown here is derived from an EMBL/GenBank/DDBJ whole genome shotgun (WGS) entry which is preliminary data.</text>
</comment>
<keyword evidence="9" id="KW-0443">Lipid metabolism</keyword>
<evidence type="ECO:0000256" key="1">
    <source>
        <dbReference type="ARBA" id="ARBA00004141"/>
    </source>
</evidence>
<evidence type="ECO:0000313" key="14">
    <source>
        <dbReference type="Proteomes" id="UP000307362"/>
    </source>
</evidence>
<dbReference type="InterPro" id="IPR015876">
    <property type="entry name" value="Acyl-CoA_DS"/>
</dbReference>
<keyword evidence="5" id="KW-0276">Fatty acid metabolism</keyword>
<dbReference type="GO" id="GO:0016020">
    <property type="term" value="C:membrane"/>
    <property type="evidence" value="ECO:0007669"/>
    <property type="project" value="UniProtKB-SubCell"/>
</dbReference>
<reference evidence="13 14" key="1">
    <citation type="submission" date="2017-12" db="EMBL/GenBank/DDBJ databases">
        <authorList>
            <person name="Paulsen S."/>
            <person name="Gram L.K."/>
        </authorList>
    </citation>
    <scope>NUCLEOTIDE SEQUENCE [LARGE SCALE GENOMIC DNA]</scope>
    <source>
        <strain evidence="13 14">S1189</strain>
    </source>
</reference>
<keyword evidence="4" id="KW-0812">Transmembrane</keyword>
<proteinExistence type="inferred from homology"/>
<evidence type="ECO:0000313" key="13">
    <source>
        <dbReference type="EMBL" id="TMP75648.1"/>
    </source>
</evidence>
<evidence type="ECO:0000259" key="12">
    <source>
        <dbReference type="Pfam" id="PF00487"/>
    </source>
</evidence>
<dbReference type="EMBL" id="PNCM01000366">
    <property type="protein sequence ID" value="TMP75648.1"/>
    <property type="molecule type" value="Genomic_DNA"/>
</dbReference>
<organism evidence="13 14">
    <name type="scientific">Pseudoalteromonas phenolica</name>
    <dbReference type="NCBI Taxonomy" id="161398"/>
    <lineage>
        <taxon>Bacteria</taxon>
        <taxon>Pseudomonadati</taxon>
        <taxon>Pseudomonadota</taxon>
        <taxon>Gammaproteobacteria</taxon>
        <taxon>Alteromonadales</taxon>
        <taxon>Pseudoalteromonadaceae</taxon>
        <taxon>Pseudoalteromonas</taxon>
    </lineage>
</organism>
<evidence type="ECO:0000256" key="4">
    <source>
        <dbReference type="ARBA" id="ARBA00022692"/>
    </source>
</evidence>
<feature type="non-terminal residue" evidence="13">
    <location>
        <position position="102"/>
    </location>
</feature>
<evidence type="ECO:0000256" key="11">
    <source>
        <dbReference type="ARBA" id="ARBA00023160"/>
    </source>
</evidence>
<keyword evidence="6" id="KW-1133">Transmembrane helix</keyword>
<evidence type="ECO:0000256" key="9">
    <source>
        <dbReference type="ARBA" id="ARBA00023098"/>
    </source>
</evidence>
<feature type="domain" description="Fatty acid desaturase" evidence="12">
    <location>
        <begin position="2"/>
        <end position="59"/>
    </location>
</feature>
<keyword evidence="10" id="KW-0472">Membrane</keyword>